<dbReference type="EMBL" id="MN640580">
    <property type="protein sequence ID" value="QGI24124.1"/>
    <property type="molecule type" value="Genomic_DNA"/>
</dbReference>
<comment type="subcellular location">
    <subcellularLocation>
        <location evidence="1">Membrane</location>
        <topology evidence="1">Single-pass membrane protein</topology>
    </subcellularLocation>
    <subcellularLocation>
        <location evidence="6">Mitochondrion inner membrane</location>
        <topology evidence="6">Single-pass membrane protein</topology>
    </subcellularLocation>
</comment>
<keyword evidence="5 6" id="KW-0472">Membrane</keyword>
<comment type="similarity">
    <text evidence="2 6">Belongs to the ATPase protein 8 family.</text>
</comment>
<keyword evidence="6" id="KW-0375">Hydrogen ion transport</keyword>
<keyword evidence="6 7" id="KW-0496">Mitochondrion</keyword>
<dbReference type="GO" id="GO:0015078">
    <property type="term" value="F:proton transmembrane transporter activity"/>
    <property type="evidence" value="ECO:0007669"/>
    <property type="project" value="UniProtKB-UniRule"/>
</dbReference>
<keyword evidence="6" id="KW-0066">ATP synthesis</keyword>
<evidence type="ECO:0000256" key="6">
    <source>
        <dbReference type="RuleBase" id="RU368038"/>
    </source>
</evidence>
<gene>
    <name evidence="7" type="primary">atp8</name>
</gene>
<proteinExistence type="inferred from homology"/>
<evidence type="ECO:0000256" key="4">
    <source>
        <dbReference type="ARBA" id="ARBA00022989"/>
    </source>
</evidence>
<comment type="subunit">
    <text evidence="6">F-type ATPases have 2 components, CF(1) - the catalytic core - and CF(0) - the membrane proton channel.</text>
</comment>
<organism evidence="7">
    <name type="scientific">Conidiobolus sp</name>
    <dbReference type="NCBI Taxonomy" id="1973308"/>
    <lineage>
        <taxon>Eukaryota</taxon>
        <taxon>Fungi</taxon>
        <taxon>Fungi incertae sedis</taxon>
        <taxon>Zoopagomycota</taxon>
        <taxon>Entomophthoromycotina</taxon>
        <taxon>Entomophthoromycetes</taxon>
        <taxon>Entomophthorales</taxon>
        <taxon>Ancylistaceae</taxon>
        <taxon>Conidiobolus</taxon>
    </lineage>
</organism>
<geneLocation type="mitochondrion" evidence="7"/>
<comment type="function">
    <text evidence="6">Mitochondrial membrane ATP synthase (F(1)F(0) ATP synthase or Complex V) produces ATP from ADP in the presence of a proton gradient across the membrane which is generated by electron transport complexes of the respiratory chain. F-type ATPases consist of two structural domains, F(1) - containing the extramembraneous catalytic core and F(0) - containing the membrane proton channel, linked together by a central stalk and a peripheral stalk. During catalysis, ATP synthesis in the catalytic domain of F(1) is coupled via a rotary mechanism of the central stalk subunits to proton translocation. Part of the complex F(0) domain. Minor subunit located with subunit a in the membrane.</text>
</comment>
<keyword evidence="6" id="KW-0406">Ion transport</keyword>
<keyword evidence="6" id="KW-0138">CF(0)</keyword>
<name>A0A649UC06_9FUNG</name>
<keyword evidence="4 6" id="KW-1133">Transmembrane helix</keyword>
<accession>A0A649UC06</accession>
<evidence type="ECO:0000313" key="7">
    <source>
        <dbReference type="EMBL" id="QGI24124.1"/>
    </source>
</evidence>
<protein>
    <recommendedName>
        <fullName evidence="6">ATP synthase protein 8</fullName>
    </recommendedName>
</protein>
<feature type="transmembrane region" description="Helical" evidence="6">
    <location>
        <begin position="12"/>
        <end position="32"/>
    </location>
</feature>
<dbReference type="InterPro" id="IPR009230">
    <property type="entry name" value="ATP_synth_su8_fun"/>
</dbReference>
<sequence>MPQLIPIYFVNQVSFLYLILILLIVLVSKVFLPRIPRLSLVRKTLVEGAIKK</sequence>
<dbReference type="GO" id="GO:0045259">
    <property type="term" value="C:proton-transporting ATP synthase complex"/>
    <property type="evidence" value="ECO:0007669"/>
    <property type="project" value="UniProtKB-KW"/>
</dbReference>
<reference evidence="7" key="1">
    <citation type="submission" date="2019-11" db="EMBL/GenBank/DDBJ databases">
        <title>Characterization and phylogenetic analysis of the complete mitochondrial genome of Conidiobolus sp. (Entomophthorales: Ancylistaceae).</title>
        <authorList>
            <person name="Sun X."/>
            <person name="Chen Y."/>
            <person name="Su D."/>
        </authorList>
    </citation>
    <scope>NUCLEOTIDE SEQUENCE</scope>
</reference>
<dbReference type="AlphaFoldDB" id="A0A649UC06"/>
<keyword evidence="6" id="KW-0813">Transport</keyword>
<evidence type="ECO:0000256" key="2">
    <source>
        <dbReference type="ARBA" id="ARBA00008892"/>
    </source>
</evidence>
<keyword evidence="3 6" id="KW-0812">Transmembrane</keyword>
<evidence type="ECO:0000256" key="1">
    <source>
        <dbReference type="ARBA" id="ARBA00004167"/>
    </source>
</evidence>
<dbReference type="GO" id="GO:0005743">
    <property type="term" value="C:mitochondrial inner membrane"/>
    <property type="evidence" value="ECO:0007669"/>
    <property type="project" value="UniProtKB-SubCell"/>
</dbReference>
<dbReference type="Pfam" id="PF05933">
    <property type="entry name" value="Fun_ATP-synt_8"/>
    <property type="match status" value="1"/>
</dbReference>
<dbReference type="GO" id="GO:0015986">
    <property type="term" value="P:proton motive force-driven ATP synthesis"/>
    <property type="evidence" value="ECO:0007669"/>
    <property type="project" value="UniProtKB-UniRule"/>
</dbReference>
<evidence type="ECO:0000256" key="3">
    <source>
        <dbReference type="ARBA" id="ARBA00022692"/>
    </source>
</evidence>
<evidence type="ECO:0000256" key="5">
    <source>
        <dbReference type="ARBA" id="ARBA00023136"/>
    </source>
</evidence>